<feature type="compositionally biased region" description="Low complexity" evidence="1">
    <location>
        <begin position="426"/>
        <end position="451"/>
    </location>
</feature>
<feature type="compositionally biased region" description="Polar residues" evidence="1">
    <location>
        <begin position="297"/>
        <end position="306"/>
    </location>
</feature>
<feature type="region of interest" description="Disordered" evidence="1">
    <location>
        <begin position="283"/>
        <end position="500"/>
    </location>
</feature>
<evidence type="ECO:0000256" key="1">
    <source>
        <dbReference type="SAM" id="MobiDB-lite"/>
    </source>
</evidence>
<accession>A0A8H8PA31</accession>
<feature type="compositionally biased region" description="Acidic residues" evidence="1">
    <location>
        <begin position="377"/>
        <end position="394"/>
    </location>
</feature>
<gene>
    <name evidence="2" type="ORF">RhiXN_11883</name>
</gene>
<dbReference type="EMBL" id="CP059672">
    <property type="protein sequence ID" value="QRW26222.1"/>
    <property type="molecule type" value="Genomic_DNA"/>
</dbReference>
<evidence type="ECO:0000313" key="3">
    <source>
        <dbReference type="Proteomes" id="UP000650533"/>
    </source>
</evidence>
<feature type="region of interest" description="Disordered" evidence="1">
    <location>
        <begin position="146"/>
        <end position="168"/>
    </location>
</feature>
<dbReference type="KEGG" id="rsx:RhiXN_11883"/>
<organism evidence="2 3">
    <name type="scientific">Rhizoctonia solani</name>
    <dbReference type="NCBI Taxonomy" id="456999"/>
    <lineage>
        <taxon>Eukaryota</taxon>
        <taxon>Fungi</taxon>
        <taxon>Dikarya</taxon>
        <taxon>Basidiomycota</taxon>
        <taxon>Agaricomycotina</taxon>
        <taxon>Agaricomycetes</taxon>
        <taxon>Cantharellales</taxon>
        <taxon>Ceratobasidiaceae</taxon>
        <taxon>Rhizoctonia</taxon>
    </lineage>
</organism>
<sequence length="500" mass="53765">MPDSLSSATAPTVHGTAASKVVVKYLDGGKRILITHANGTEQTYQTIPKPKNIKKCKLEETMDFGPGKTFPHNMFLDIQAKIQNNMSNMLDNVAIPWEEVPKGVESTVLTLVLASYPVLHWFPGNWAAKVIMRRICCNKRNTQANKQKRLRGVKAKDANTTPPKVLEEGLAEEREANHLEDQLVKEDQPDGEDWPIKEDRLIEEDQPNGEDQPNHLPVDKQLLNNASKDNEDEEGAEIKRMAGKRRCCIEDSNSEEDNQHVHPLSSQTPLALCASSAIPTSSYKSSLFTSLPGVDQGNKSQSSLSSKRAKATAGNPPTAPKSMASTKPSARPPKGPTPASKPATSKPTAASKGTKPAFTQAAAAARPQGHKRKENTEPEPEPEYGPESEPEQEEVAGLATAGTTTKKKIKTASRSSKSAPNVAGPSTSVVSASSVAAAVASVSSVTASATSKPCRRPIPRPPPQNTQAAGSLAAKSELIDIFDMSQANNNQRNTRSRTKK</sequence>
<dbReference type="Proteomes" id="UP000650533">
    <property type="component" value="Chromosome 15"/>
</dbReference>
<proteinExistence type="predicted"/>
<dbReference type="GeneID" id="67034161"/>
<protein>
    <submittedName>
        <fullName evidence="2">Uncharacterized protein</fullName>
    </submittedName>
</protein>
<name>A0A8H8PA31_9AGAM</name>
<reference evidence="2" key="1">
    <citation type="submission" date="2020-05" db="EMBL/GenBank/DDBJ databases">
        <title>Evolutionary and genomic comparisons of hybrid uninucleate and nonhybrid Rhizoctonia fungi.</title>
        <authorList>
            <person name="Li C."/>
            <person name="Chen X."/>
        </authorList>
    </citation>
    <scope>NUCLEOTIDE SEQUENCE</scope>
    <source>
        <strain evidence="2">AG-1 IA</strain>
    </source>
</reference>
<dbReference type="RefSeq" id="XP_043186459.1">
    <property type="nucleotide sequence ID" value="XM_043331698.1"/>
</dbReference>
<dbReference type="AlphaFoldDB" id="A0A8H8PA31"/>
<evidence type="ECO:0000313" key="2">
    <source>
        <dbReference type="EMBL" id="QRW26222.1"/>
    </source>
</evidence>